<evidence type="ECO:0000256" key="2">
    <source>
        <dbReference type="ARBA" id="ARBA00010448"/>
    </source>
</evidence>
<dbReference type="GO" id="GO:0005125">
    <property type="term" value="F:cytokine activity"/>
    <property type="evidence" value="ECO:0007669"/>
    <property type="project" value="InterPro"/>
</dbReference>
<sequence length="188" mass="19989">AEPGAGTGDAPEAVTDPDMVALFEEFLGKELTPELMVPSAAPPQPRGQPHHFVLRDTEQRGLCLRGERLVPIPLQGASADQEEPISAVPNPHLERRRCPLIVGIRGGSRALSCSPGPEPRLQLEDVGLLELFSRGEGATPYTFYKTFGGSTHTFEAAACPGAFLSTAGGQELGLAPHPGATSFYLHRK</sequence>
<evidence type="ECO:0000313" key="8">
    <source>
        <dbReference type="EMBL" id="NWS49498.1"/>
    </source>
</evidence>
<evidence type="ECO:0000256" key="4">
    <source>
        <dbReference type="ARBA" id="ARBA00022525"/>
    </source>
</evidence>
<gene>
    <name evidence="8" type="primary">Il36rn</name>
    <name evidence="8" type="ORF">PROATE_R15734</name>
</gene>
<proteinExistence type="inferred from homology"/>
<keyword evidence="9" id="KW-1185">Reference proteome</keyword>
<dbReference type="EMBL" id="VYZH01006327">
    <property type="protein sequence ID" value="NWS49498.1"/>
    <property type="molecule type" value="Genomic_DNA"/>
</dbReference>
<comment type="caution">
    <text evidence="8">The sequence shown here is derived from an EMBL/GenBank/DDBJ whole genome shotgun (WGS) entry which is preliminary data.</text>
</comment>
<dbReference type="SUPFAM" id="SSF50353">
    <property type="entry name" value="Cytokine"/>
    <property type="match status" value="1"/>
</dbReference>
<dbReference type="GO" id="GO:0071222">
    <property type="term" value="P:cellular response to lipopolysaccharide"/>
    <property type="evidence" value="ECO:0007669"/>
    <property type="project" value="TreeGrafter"/>
</dbReference>
<dbReference type="PANTHER" id="PTHR10078">
    <property type="entry name" value="INTERLEUKIN-1 FAMILY MEMBER"/>
    <property type="match status" value="1"/>
</dbReference>
<name>A0A7K5FX69_PROAR</name>
<dbReference type="PRINTS" id="PR01360">
    <property type="entry name" value="INTRLEUKIN1X"/>
</dbReference>
<keyword evidence="4" id="KW-0964">Secreted</keyword>
<dbReference type="SMART" id="SM00125">
    <property type="entry name" value="IL1"/>
    <property type="match status" value="1"/>
</dbReference>
<evidence type="ECO:0000256" key="1">
    <source>
        <dbReference type="ARBA" id="ARBA00004613"/>
    </source>
</evidence>
<dbReference type="InterPro" id="IPR000975">
    <property type="entry name" value="IL-1_fam"/>
</dbReference>
<organism evidence="8 9">
    <name type="scientific">Probosciger aterrimus</name>
    <name type="common">Palm cockatoo</name>
    <dbReference type="NCBI Taxonomy" id="141839"/>
    <lineage>
        <taxon>Eukaryota</taxon>
        <taxon>Metazoa</taxon>
        <taxon>Chordata</taxon>
        <taxon>Craniata</taxon>
        <taxon>Vertebrata</taxon>
        <taxon>Euteleostomi</taxon>
        <taxon>Archelosauria</taxon>
        <taxon>Archosauria</taxon>
        <taxon>Dinosauria</taxon>
        <taxon>Saurischia</taxon>
        <taxon>Theropoda</taxon>
        <taxon>Coelurosauria</taxon>
        <taxon>Aves</taxon>
        <taxon>Neognathae</taxon>
        <taxon>Neoaves</taxon>
        <taxon>Telluraves</taxon>
        <taxon>Australaves</taxon>
        <taxon>Psittaciformes</taxon>
        <taxon>Cacatuidae</taxon>
        <taxon>Probosciger</taxon>
    </lineage>
</organism>
<comment type="similarity">
    <text evidence="2">Belongs to the IL-1 family.</text>
</comment>
<reference evidence="8 9" key="1">
    <citation type="submission" date="2019-09" db="EMBL/GenBank/DDBJ databases">
        <title>Bird 10,000 Genomes (B10K) Project - Family phase.</title>
        <authorList>
            <person name="Zhang G."/>
        </authorList>
    </citation>
    <scope>NUCLEOTIDE SEQUENCE [LARGE SCALE GENOMIC DNA]</scope>
    <source>
        <strain evidence="8">B10K-DU-017-47</strain>
    </source>
</reference>
<evidence type="ECO:0000256" key="3">
    <source>
        <dbReference type="ARBA" id="ARBA00020519"/>
    </source>
</evidence>
<dbReference type="Pfam" id="PF00340">
    <property type="entry name" value="IL1"/>
    <property type="match status" value="1"/>
</dbReference>
<keyword evidence="5" id="KW-0732">Signal</keyword>
<evidence type="ECO:0000256" key="6">
    <source>
        <dbReference type="ARBA" id="ARBA00032732"/>
    </source>
</evidence>
<accession>A0A7K5FX69</accession>
<comment type="function">
    <text evidence="7">Anti-inflammatory antagonist of interleukin-1 family of proinflammatory cytokines such as interleukin-1beta/IL1B and interleukin-1alpha/IL1A. Protects from immune dysregulation and uncontrolled systemic inflammation triggered by IL1 for a range of innate stimulatory agents such as pathogens.</text>
</comment>
<dbReference type="GO" id="GO:0005149">
    <property type="term" value="F:interleukin-1 receptor binding"/>
    <property type="evidence" value="ECO:0007669"/>
    <property type="project" value="InterPro"/>
</dbReference>
<dbReference type="GO" id="GO:0019221">
    <property type="term" value="P:cytokine-mediated signaling pathway"/>
    <property type="evidence" value="ECO:0007669"/>
    <property type="project" value="TreeGrafter"/>
</dbReference>
<dbReference type="InterPro" id="IPR003297">
    <property type="entry name" value="IL-1RA/IL-36"/>
</dbReference>
<dbReference type="GO" id="GO:0005615">
    <property type="term" value="C:extracellular space"/>
    <property type="evidence" value="ECO:0007669"/>
    <property type="project" value="InterPro"/>
</dbReference>
<dbReference type="OrthoDB" id="9442925at2759"/>
<protein>
    <recommendedName>
        <fullName evidence="3">Interleukin-1 receptor antagonist protein</fullName>
    </recommendedName>
    <alternativeName>
        <fullName evidence="6">IL1 inhibitor</fullName>
    </alternativeName>
</protein>
<dbReference type="Proteomes" id="UP000562415">
    <property type="component" value="Unassembled WGS sequence"/>
</dbReference>
<comment type="subcellular location">
    <subcellularLocation>
        <location evidence="1">Secreted</location>
    </subcellularLocation>
</comment>
<evidence type="ECO:0000256" key="7">
    <source>
        <dbReference type="ARBA" id="ARBA00034096"/>
    </source>
</evidence>
<evidence type="ECO:0000313" key="9">
    <source>
        <dbReference type="Proteomes" id="UP000562415"/>
    </source>
</evidence>
<dbReference type="GO" id="GO:0010628">
    <property type="term" value="P:positive regulation of gene expression"/>
    <property type="evidence" value="ECO:0007669"/>
    <property type="project" value="TreeGrafter"/>
</dbReference>
<dbReference type="GO" id="GO:0002437">
    <property type="term" value="P:inflammatory response to antigenic stimulus"/>
    <property type="evidence" value="ECO:0007669"/>
    <property type="project" value="TreeGrafter"/>
</dbReference>
<dbReference type="InterPro" id="IPR008996">
    <property type="entry name" value="IL1/FGF"/>
</dbReference>
<dbReference type="AlphaFoldDB" id="A0A7K5FX69"/>
<dbReference type="PANTHER" id="PTHR10078:SF28">
    <property type="entry name" value="INTERLEUKIN-1 RECEPTOR ANTAGONIST PROTEIN"/>
    <property type="match status" value="1"/>
</dbReference>
<feature type="non-terminal residue" evidence="8">
    <location>
        <position position="188"/>
    </location>
</feature>
<dbReference type="Gene3D" id="2.80.10.50">
    <property type="match status" value="1"/>
</dbReference>
<feature type="non-terminal residue" evidence="8">
    <location>
        <position position="1"/>
    </location>
</feature>
<evidence type="ECO:0000256" key="5">
    <source>
        <dbReference type="ARBA" id="ARBA00022729"/>
    </source>
</evidence>